<gene>
    <name evidence="2" type="ORF">NB037_13535</name>
</gene>
<feature type="chain" id="PRO_5040759687" description="Lipoprotein" evidence="1">
    <location>
        <begin position="30"/>
        <end position="152"/>
    </location>
</feature>
<name>A0A9X2E3B5_9MICO</name>
<evidence type="ECO:0000313" key="3">
    <source>
        <dbReference type="Proteomes" id="UP001155240"/>
    </source>
</evidence>
<sequence>MTPGRRIPLPSAALAALLSLAGCSLPAESDDPVVEESPVGETAVWELADPSDVSPRSEQVDLLASRLECASGVTGATLPPVVSLGEEDVVIRVDASWNGASGGTCPANDLVPVTVQLGEPLGPRALSDGACLREDAAGTSSCEDSGVRLGGR</sequence>
<keyword evidence="3" id="KW-1185">Reference proteome</keyword>
<evidence type="ECO:0000313" key="2">
    <source>
        <dbReference type="EMBL" id="MCM6763444.1"/>
    </source>
</evidence>
<evidence type="ECO:0008006" key="4">
    <source>
        <dbReference type="Google" id="ProtNLM"/>
    </source>
</evidence>
<dbReference type="EMBL" id="JAMRYM010000064">
    <property type="protein sequence ID" value="MCM6763444.1"/>
    <property type="molecule type" value="Genomic_DNA"/>
</dbReference>
<comment type="caution">
    <text evidence="2">The sequence shown here is derived from an EMBL/GenBank/DDBJ whole genome shotgun (WGS) entry which is preliminary data.</text>
</comment>
<organism evidence="2 3">
    <name type="scientific">Rathayibacter rubneri</name>
    <dbReference type="NCBI Taxonomy" id="2950106"/>
    <lineage>
        <taxon>Bacteria</taxon>
        <taxon>Bacillati</taxon>
        <taxon>Actinomycetota</taxon>
        <taxon>Actinomycetes</taxon>
        <taxon>Micrococcales</taxon>
        <taxon>Microbacteriaceae</taxon>
        <taxon>Rathayibacter</taxon>
    </lineage>
</organism>
<protein>
    <recommendedName>
        <fullName evidence="4">Lipoprotein</fullName>
    </recommendedName>
</protein>
<feature type="signal peptide" evidence="1">
    <location>
        <begin position="1"/>
        <end position="29"/>
    </location>
</feature>
<evidence type="ECO:0000256" key="1">
    <source>
        <dbReference type="SAM" id="SignalP"/>
    </source>
</evidence>
<dbReference type="Proteomes" id="UP001155240">
    <property type="component" value="Unassembled WGS sequence"/>
</dbReference>
<dbReference type="RefSeq" id="WP_251946558.1">
    <property type="nucleotide sequence ID" value="NZ_JAMRYM010000064.1"/>
</dbReference>
<keyword evidence="1" id="KW-0732">Signal</keyword>
<reference evidence="2" key="1">
    <citation type="submission" date="2022-06" db="EMBL/GenBank/DDBJ databases">
        <title>Whole genome shotgun sequencing (WGS) of Rathayibacter sp. ZW T2_19, isolated from stored onions (Allium cepa).</title>
        <authorList>
            <person name="Stoll D.A."/>
            <person name="Huch M."/>
        </authorList>
    </citation>
    <scope>NUCLEOTIDE SEQUENCE</scope>
    <source>
        <strain evidence="2">ZW T2_19</strain>
    </source>
</reference>
<dbReference type="PROSITE" id="PS51257">
    <property type="entry name" value="PROKAR_LIPOPROTEIN"/>
    <property type="match status" value="1"/>
</dbReference>
<proteinExistence type="predicted"/>
<accession>A0A9X2E3B5</accession>
<dbReference type="AlphaFoldDB" id="A0A9X2E3B5"/>